<dbReference type="EMBL" id="MBDL01000010">
    <property type="protein sequence ID" value="ODA12766.1"/>
    <property type="molecule type" value="Genomic_DNA"/>
</dbReference>
<evidence type="ECO:0008006" key="3">
    <source>
        <dbReference type="Google" id="ProtNLM"/>
    </source>
</evidence>
<dbReference type="AlphaFoldDB" id="A0A1C3CVN4"/>
<proteinExistence type="predicted"/>
<evidence type="ECO:0000313" key="1">
    <source>
        <dbReference type="EMBL" id="ODA12766.1"/>
    </source>
</evidence>
<gene>
    <name evidence="1" type="ORF">BBP83_09440</name>
</gene>
<dbReference type="OrthoDB" id="6695682at2"/>
<accession>A0A1C3CVN4</accession>
<sequence length="68" mass="7925">MACLIKISEFIKRVYGAEDATPPTPQTITRQCRKGMLPAEQKGRMWYVKWDVYQKRTGNHLVDRVLSN</sequence>
<organism evidence="1 2">
    <name type="scientific">Acinetobacter celticus</name>
    <dbReference type="NCBI Taxonomy" id="1891224"/>
    <lineage>
        <taxon>Bacteria</taxon>
        <taxon>Pseudomonadati</taxon>
        <taxon>Pseudomonadota</taxon>
        <taxon>Gammaproteobacteria</taxon>
        <taxon>Moraxellales</taxon>
        <taxon>Moraxellaceae</taxon>
        <taxon>Acinetobacter</taxon>
    </lineage>
</organism>
<name>A0A1C3CVN4_9GAMM</name>
<dbReference type="RefSeq" id="WP_068888253.1">
    <property type="nucleotide sequence ID" value="NZ_CBCRUU010000004.1"/>
</dbReference>
<dbReference type="Proteomes" id="UP000186553">
    <property type="component" value="Unassembled WGS sequence"/>
</dbReference>
<dbReference type="STRING" id="1891224.BBP83_09440"/>
<keyword evidence="2" id="KW-1185">Reference proteome</keyword>
<evidence type="ECO:0000313" key="2">
    <source>
        <dbReference type="Proteomes" id="UP000186553"/>
    </source>
</evidence>
<reference evidence="1 2" key="1">
    <citation type="submission" date="2016-07" db="EMBL/GenBank/DDBJ databases">
        <title>Acinetobacter sp. ANC 4603.</title>
        <authorList>
            <person name="Radolfova-Krizova L."/>
            <person name="Nemec A."/>
        </authorList>
    </citation>
    <scope>NUCLEOTIDE SEQUENCE [LARGE SCALE GENOMIC DNA]</scope>
    <source>
        <strain evidence="1 2">ANC 4603</strain>
    </source>
</reference>
<protein>
    <recommendedName>
        <fullName evidence="3">DNA-binding protein</fullName>
    </recommendedName>
</protein>
<comment type="caution">
    <text evidence="1">The sequence shown here is derived from an EMBL/GenBank/DDBJ whole genome shotgun (WGS) entry which is preliminary data.</text>
</comment>